<sequence>MLKALVWIGAAVALVAVGVLVAFQVSPWPGAMLIRRAFDEGARHTSEALQKHVPAGIGAMLDVSYDPGDAAARLDVYFPEGRLGPDGALPTVVWVHGGGWVSGSKAQIGEYARILADKGFTVVSVDYSIAPESTYPMPVRQVNRALAFLAEQGAQLHVDGSRMFLAGDSGGAHIVAQVANVVAVPDYAAAMGISPGIDPDQLIGILLFCGAYDMALADLDGPFGSFIRTVLWAYSGSKDFQDDPAFKTASIVDYVTAAFPPAFISVGNADPLKPHSTELAKKLDDVGASVETLFFPDDYQPQLQHEYQFDLDLAAGQEALTRAVTFLRARAGE</sequence>
<dbReference type="AlphaFoldDB" id="A0AA41QNB7"/>
<keyword evidence="1 3" id="KW-0378">Hydrolase</keyword>
<dbReference type="InterPro" id="IPR050300">
    <property type="entry name" value="GDXG_lipolytic_enzyme"/>
</dbReference>
<evidence type="ECO:0000259" key="2">
    <source>
        <dbReference type="Pfam" id="PF07859"/>
    </source>
</evidence>
<dbReference type="InterPro" id="IPR029058">
    <property type="entry name" value="AB_hydrolase_fold"/>
</dbReference>
<keyword evidence="4" id="KW-1185">Reference proteome</keyword>
<evidence type="ECO:0000256" key="1">
    <source>
        <dbReference type="ARBA" id="ARBA00022801"/>
    </source>
</evidence>
<feature type="domain" description="Alpha/beta hydrolase fold-3" evidence="2">
    <location>
        <begin position="92"/>
        <end position="297"/>
    </location>
</feature>
<evidence type="ECO:0000313" key="3">
    <source>
        <dbReference type="EMBL" id="MCI0128010.1"/>
    </source>
</evidence>
<name>A0AA41QNB7_9HYPH</name>
<comment type="caution">
    <text evidence="3">The sequence shown here is derived from an EMBL/GenBank/DDBJ whole genome shotgun (WGS) entry which is preliminary data.</text>
</comment>
<dbReference type="Pfam" id="PF07859">
    <property type="entry name" value="Abhydrolase_3"/>
    <property type="match status" value="1"/>
</dbReference>
<organism evidence="3 4">
    <name type="scientific">Paradevosia shaoguanensis</name>
    <dbReference type="NCBI Taxonomy" id="1335043"/>
    <lineage>
        <taxon>Bacteria</taxon>
        <taxon>Pseudomonadati</taxon>
        <taxon>Pseudomonadota</taxon>
        <taxon>Alphaproteobacteria</taxon>
        <taxon>Hyphomicrobiales</taxon>
        <taxon>Devosiaceae</taxon>
        <taxon>Paradevosia</taxon>
    </lineage>
</organism>
<evidence type="ECO:0000313" key="4">
    <source>
        <dbReference type="Proteomes" id="UP001156140"/>
    </source>
</evidence>
<protein>
    <submittedName>
        <fullName evidence="3">Alpha/beta hydrolase</fullName>
    </submittedName>
</protein>
<dbReference type="RefSeq" id="WP_281736281.1">
    <property type="nucleotide sequence ID" value="NZ_JAKETQ010000001.1"/>
</dbReference>
<dbReference type="SUPFAM" id="SSF53474">
    <property type="entry name" value="alpha/beta-Hydrolases"/>
    <property type="match status" value="1"/>
</dbReference>
<proteinExistence type="predicted"/>
<dbReference type="InterPro" id="IPR013094">
    <property type="entry name" value="AB_hydrolase_3"/>
</dbReference>
<dbReference type="Proteomes" id="UP001156140">
    <property type="component" value="Unassembled WGS sequence"/>
</dbReference>
<dbReference type="GO" id="GO:0016787">
    <property type="term" value="F:hydrolase activity"/>
    <property type="evidence" value="ECO:0007669"/>
    <property type="project" value="UniProtKB-KW"/>
</dbReference>
<dbReference type="EMBL" id="JALAZD010000001">
    <property type="protein sequence ID" value="MCI0128010.1"/>
    <property type="molecule type" value="Genomic_DNA"/>
</dbReference>
<dbReference type="PANTHER" id="PTHR48081:SF6">
    <property type="entry name" value="PEPTIDASE S9 PROLYL OLIGOPEPTIDASE CATALYTIC DOMAIN-CONTAINING PROTEIN"/>
    <property type="match status" value="1"/>
</dbReference>
<reference evidence="3" key="1">
    <citation type="submission" date="2022-03" db="EMBL/GenBank/DDBJ databases">
        <title>The complete genome sequence of a Methyloterrigena soli.</title>
        <authorList>
            <person name="Zi Z."/>
        </authorList>
    </citation>
    <scope>NUCLEOTIDE SEQUENCE</scope>
    <source>
        <strain evidence="3">M48</strain>
    </source>
</reference>
<gene>
    <name evidence="3" type="ORF">ML536_14365</name>
</gene>
<accession>A0AA41QNB7</accession>
<dbReference type="PANTHER" id="PTHR48081">
    <property type="entry name" value="AB HYDROLASE SUPERFAMILY PROTEIN C4A8.06C"/>
    <property type="match status" value="1"/>
</dbReference>
<dbReference type="Gene3D" id="3.40.50.1820">
    <property type="entry name" value="alpha/beta hydrolase"/>
    <property type="match status" value="1"/>
</dbReference>